<dbReference type="Gene3D" id="1.10.760.10">
    <property type="entry name" value="Cytochrome c-like domain"/>
    <property type="match status" value="2"/>
</dbReference>
<feature type="domain" description="Cytochrome c" evidence="6">
    <location>
        <begin position="44"/>
        <end position="151"/>
    </location>
</feature>
<evidence type="ECO:0000259" key="6">
    <source>
        <dbReference type="PROSITE" id="PS51007"/>
    </source>
</evidence>
<dbReference type="EMBL" id="BSDR01000001">
    <property type="protein sequence ID" value="GLI36246.1"/>
    <property type="molecule type" value="Genomic_DNA"/>
</dbReference>
<keyword evidence="5" id="KW-1133">Transmembrane helix</keyword>
<evidence type="ECO:0000256" key="2">
    <source>
        <dbReference type="ARBA" id="ARBA00022723"/>
    </source>
</evidence>
<keyword evidence="5" id="KW-0472">Membrane</keyword>
<reference evidence="7" key="1">
    <citation type="submission" date="2022-12" db="EMBL/GenBank/DDBJ databases">
        <title>Reference genome sequencing for broad-spectrum identification of bacterial and archaeal isolates by mass spectrometry.</title>
        <authorList>
            <person name="Sekiguchi Y."/>
            <person name="Tourlousse D.M."/>
        </authorList>
    </citation>
    <scope>NUCLEOTIDE SEQUENCE</scope>
    <source>
        <strain evidence="7">ASRB1</strain>
    </source>
</reference>
<evidence type="ECO:0000256" key="5">
    <source>
        <dbReference type="SAM" id="Phobius"/>
    </source>
</evidence>
<sequence>MKMTPPLIVYGGALIFAAVFFVVVVLPWNTMTDKPSEIFRSRTALEEKGRKLYVNNGCSYCHSQFIRRIDWDLGAERIAQPGDYIVERPHLLGTERTGPDLSQEGGEHPDDWHVAHFINPRYVRPESLMPEWAFLGMDNIRALIAYKQSLGYKDADYRVQRQHEWKQKAIEAYESGTDANVAWLHEQVPEPWRKLPNPYPTSEAGLKRGHKIYQGFCIGCHGPVGDGMGPAAPHLYPPPLNFTTVNGRGISGGILYYQIMNGITGTAMPYFKRELESEKIWDVGNYVAVYFISETDANQEPRGIDAAYEPPEKAEKK</sequence>
<evidence type="ECO:0000256" key="3">
    <source>
        <dbReference type="ARBA" id="ARBA00023004"/>
    </source>
</evidence>
<proteinExistence type="predicted"/>
<dbReference type="InterPro" id="IPR036909">
    <property type="entry name" value="Cyt_c-like_dom_sf"/>
</dbReference>
<dbReference type="InterPro" id="IPR009056">
    <property type="entry name" value="Cyt_c-like_dom"/>
</dbReference>
<dbReference type="PROSITE" id="PS51007">
    <property type="entry name" value="CYTC"/>
    <property type="match status" value="2"/>
</dbReference>
<dbReference type="GO" id="GO:0009055">
    <property type="term" value="F:electron transfer activity"/>
    <property type="evidence" value="ECO:0007669"/>
    <property type="project" value="InterPro"/>
</dbReference>
<dbReference type="GO" id="GO:0046872">
    <property type="term" value="F:metal ion binding"/>
    <property type="evidence" value="ECO:0007669"/>
    <property type="project" value="UniProtKB-KW"/>
</dbReference>
<dbReference type="AlphaFoldDB" id="A0A9W6FWL3"/>
<feature type="transmembrane region" description="Helical" evidence="5">
    <location>
        <begin position="7"/>
        <end position="28"/>
    </location>
</feature>
<keyword evidence="1 4" id="KW-0349">Heme</keyword>
<gene>
    <name evidence="7" type="ORF">DAMNIGENAA_36790</name>
</gene>
<dbReference type="InterPro" id="IPR003468">
    <property type="entry name" value="Cyt_c_oxidase_monohaem-su/FixO"/>
</dbReference>
<keyword evidence="2 4" id="KW-0479">Metal-binding</keyword>
<protein>
    <recommendedName>
        <fullName evidence="6">Cytochrome c domain-containing protein</fullName>
    </recommendedName>
</protein>
<dbReference type="PANTHER" id="PTHR35008">
    <property type="entry name" value="BLL4482 PROTEIN-RELATED"/>
    <property type="match status" value="1"/>
</dbReference>
<dbReference type="PANTHER" id="PTHR35008:SF8">
    <property type="entry name" value="ALCOHOL DEHYDROGENASE CYTOCHROME C SUBUNIT"/>
    <property type="match status" value="1"/>
</dbReference>
<dbReference type="Pfam" id="PF02433">
    <property type="entry name" value="FixO"/>
    <property type="match status" value="1"/>
</dbReference>
<evidence type="ECO:0000256" key="1">
    <source>
        <dbReference type="ARBA" id="ARBA00022617"/>
    </source>
</evidence>
<keyword evidence="5" id="KW-0812">Transmembrane</keyword>
<dbReference type="GO" id="GO:0020037">
    <property type="term" value="F:heme binding"/>
    <property type="evidence" value="ECO:0007669"/>
    <property type="project" value="InterPro"/>
</dbReference>
<comment type="caution">
    <text evidence="7">The sequence shown here is derived from an EMBL/GenBank/DDBJ whole genome shotgun (WGS) entry which is preliminary data.</text>
</comment>
<keyword evidence="3 4" id="KW-0408">Iron</keyword>
<evidence type="ECO:0000256" key="4">
    <source>
        <dbReference type="PROSITE-ProRule" id="PRU00433"/>
    </source>
</evidence>
<dbReference type="RefSeq" id="WP_281796501.1">
    <property type="nucleotide sequence ID" value="NZ_BSDR01000001.1"/>
</dbReference>
<evidence type="ECO:0000313" key="8">
    <source>
        <dbReference type="Proteomes" id="UP001144372"/>
    </source>
</evidence>
<accession>A0A9W6FWL3</accession>
<name>A0A9W6FWL3_9BACT</name>
<feature type="domain" description="Cytochrome c" evidence="6">
    <location>
        <begin position="204"/>
        <end position="291"/>
    </location>
</feature>
<organism evidence="7 8">
    <name type="scientific">Desulforhabdus amnigena</name>
    <dbReference type="NCBI Taxonomy" id="40218"/>
    <lineage>
        <taxon>Bacteria</taxon>
        <taxon>Pseudomonadati</taxon>
        <taxon>Thermodesulfobacteriota</taxon>
        <taxon>Syntrophobacteria</taxon>
        <taxon>Syntrophobacterales</taxon>
        <taxon>Syntrophobacteraceae</taxon>
        <taxon>Desulforhabdus</taxon>
    </lineage>
</organism>
<dbReference type="InterPro" id="IPR051459">
    <property type="entry name" value="Cytochrome_c-type_DH"/>
</dbReference>
<evidence type="ECO:0000313" key="7">
    <source>
        <dbReference type="EMBL" id="GLI36246.1"/>
    </source>
</evidence>
<keyword evidence="8" id="KW-1185">Reference proteome</keyword>
<dbReference type="Proteomes" id="UP001144372">
    <property type="component" value="Unassembled WGS sequence"/>
</dbReference>
<dbReference type="Pfam" id="PF13442">
    <property type="entry name" value="Cytochrome_CBB3"/>
    <property type="match status" value="1"/>
</dbReference>
<dbReference type="SUPFAM" id="SSF46626">
    <property type="entry name" value="Cytochrome c"/>
    <property type="match status" value="2"/>
</dbReference>